<dbReference type="AlphaFoldDB" id="A0A6G1HUH4"/>
<protein>
    <submittedName>
        <fullName evidence="2">Uncharacterized protein</fullName>
    </submittedName>
</protein>
<organism evidence="2 3">
    <name type="scientific">Trichodelitschia bisporula</name>
    <dbReference type="NCBI Taxonomy" id="703511"/>
    <lineage>
        <taxon>Eukaryota</taxon>
        <taxon>Fungi</taxon>
        <taxon>Dikarya</taxon>
        <taxon>Ascomycota</taxon>
        <taxon>Pezizomycotina</taxon>
        <taxon>Dothideomycetes</taxon>
        <taxon>Dothideomycetes incertae sedis</taxon>
        <taxon>Phaeotrichales</taxon>
        <taxon>Phaeotrichaceae</taxon>
        <taxon>Trichodelitschia</taxon>
    </lineage>
</organism>
<proteinExistence type="predicted"/>
<accession>A0A6G1HUH4</accession>
<evidence type="ECO:0000313" key="3">
    <source>
        <dbReference type="Proteomes" id="UP000799640"/>
    </source>
</evidence>
<reference evidence="2" key="1">
    <citation type="journal article" date="2020" name="Stud. Mycol.">
        <title>101 Dothideomycetes genomes: a test case for predicting lifestyles and emergence of pathogens.</title>
        <authorList>
            <person name="Haridas S."/>
            <person name="Albert R."/>
            <person name="Binder M."/>
            <person name="Bloem J."/>
            <person name="Labutti K."/>
            <person name="Salamov A."/>
            <person name="Andreopoulos B."/>
            <person name="Baker S."/>
            <person name="Barry K."/>
            <person name="Bills G."/>
            <person name="Bluhm B."/>
            <person name="Cannon C."/>
            <person name="Castanera R."/>
            <person name="Culley D."/>
            <person name="Daum C."/>
            <person name="Ezra D."/>
            <person name="Gonzalez J."/>
            <person name="Henrissat B."/>
            <person name="Kuo A."/>
            <person name="Liang C."/>
            <person name="Lipzen A."/>
            <person name="Lutzoni F."/>
            <person name="Magnuson J."/>
            <person name="Mondo S."/>
            <person name="Nolan M."/>
            <person name="Ohm R."/>
            <person name="Pangilinan J."/>
            <person name="Park H.-J."/>
            <person name="Ramirez L."/>
            <person name="Alfaro M."/>
            <person name="Sun H."/>
            <person name="Tritt A."/>
            <person name="Yoshinaga Y."/>
            <person name="Zwiers L.-H."/>
            <person name="Turgeon B."/>
            <person name="Goodwin S."/>
            <person name="Spatafora J."/>
            <person name="Crous P."/>
            <person name="Grigoriev I."/>
        </authorList>
    </citation>
    <scope>NUCLEOTIDE SEQUENCE</scope>
    <source>
        <strain evidence="2">CBS 262.69</strain>
    </source>
</reference>
<feature type="signal peptide" evidence="1">
    <location>
        <begin position="1"/>
        <end position="16"/>
    </location>
</feature>
<evidence type="ECO:0000256" key="1">
    <source>
        <dbReference type="SAM" id="SignalP"/>
    </source>
</evidence>
<dbReference type="Proteomes" id="UP000799640">
    <property type="component" value="Unassembled WGS sequence"/>
</dbReference>
<gene>
    <name evidence="2" type="ORF">EJ06DRAFT_582908</name>
</gene>
<feature type="chain" id="PRO_5026018832" evidence="1">
    <location>
        <begin position="17"/>
        <end position="121"/>
    </location>
</feature>
<keyword evidence="1" id="KW-0732">Signal</keyword>
<dbReference type="OrthoDB" id="3938360at2759"/>
<dbReference type="EMBL" id="ML996697">
    <property type="protein sequence ID" value="KAF2399652.1"/>
    <property type="molecule type" value="Genomic_DNA"/>
</dbReference>
<name>A0A6G1HUH4_9PEZI</name>
<sequence>MRLLTLTLLFLPLTLAATTPPLLPRAPPTNNGACKPNAFETFNLQHHHDINTGDIIVGSTVRHSGIKPGGGSGCSPIWAGGSYDDSSMFPGGSYPAWIKAKEGGGAESGAKAKGLKGVGGL</sequence>
<keyword evidence="3" id="KW-1185">Reference proteome</keyword>
<evidence type="ECO:0000313" key="2">
    <source>
        <dbReference type="EMBL" id="KAF2399652.1"/>
    </source>
</evidence>